<dbReference type="EMBL" id="AAYA01000011">
    <property type="protein sequence ID" value="EBA07016.1"/>
    <property type="molecule type" value="Genomic_DNA"/>
</dbReference>
<evidence type="ECO:0000313" key="1">
    <source>
        <dbReference type="EMBL" id="EBA07016.1"/>
    </source>
</evidence>
<name>A3K6N9_SAGS3</name>
<sequence length="103" mass="10613">MRFGKADDVVSMSCSSTFNAVVKDFEAGDTFQFTDLNAGGPVRLSFTCSGNSGQLVLDVGGQTDSLSLFTGSGSFTGVTDADFSVTTSVSGGIEVETSLDFLV</sequence>
<protein>
    <submittedName>
        <fullName evidence="1">Uncharacterized protein</fullName>
    </submittedName>
</protein>
<accession>A3K6N9</accession>
<dbReference type="RefSeq" id="WP_005861091.1">
    <property type="nucleotide sequence ID" value="NZ_AAYA01000011.1"/>
</dbReference>
<evidence type="ECO:0000313" key="2">
    <source>
        <dbReference type="Proteomes" id="UP000005713"/>
    </source>
</evidence>
<comment type="caution">
    <text evidence="1">The sequence shown here is derived from an EMBL/GenBank/DDBJ whole genome shotgun (WGS) entry which is preliminary data.</text>
</comment>
<proteinExistence type="predicted"/>
<gene>
    <name evidence="1" type="ORF">SSE37_12501</name>
</gene>
<dbReference type="AlphaFoldDB" id="A3K6N9"/>
<reference evidence="1 2" key="1">
    <citation type="submission" date="2006-06" db="EMBL/GenBank/DDBJ databases">
        <authorList>
            <person name="Moran M.A."/>
            <person name="Ferriera S."/>
            <person name="Johnson J."/>
            <person name="Kravitz S."/>
            <person name="Beeson K."/>
            <person name="Sutton G."/>
            <person name="Rogers Y.-H."/>
            <person name="Friedman R."/>
            <person name="Frazier M."/>
            <person name="Venter J.C."/>
        </authorList>
    </citation>
    <scope>NUCLEOTIDE SEQUENCE [LARGE SCALE GENOMIC DNA]</scope>
    <source>
        <strain evidence="1 2">E-37</strain>
    </source>
</reference>
<organism evidence="1 2">
    <name type="scientific">Sagittula stellata (strain ATCC 700073 / DSM 11524 / E-37)</name>
    <dbReference type="NCBI Taxonomy" id="388399"/>
    <lineage>
        <taxon>Bacteria</taxon>
        <taxon>Pseudomonadati</taxon>
        <taxon>Pseudomonadota</taxon>
        <taxon>Alphaproteobacteria</taxon>
        <taxon>Rhodobacterales</taxon>
        <taxon>Roseobacteraceae</taxon>
        <taxon>Sagittula</taxon>
    </lineage>
</organism>
<dbReference type="Proteomes" id="UP000005713">
    <property type="component" value="Unassembled WGS sequence"/>
</dbReference>
<keyword evidence="2" id="KW-1185">Reference proteome</keyword>